<dbReference type="Gene3D" id="3.30.710.10">
    <property type="entry name" value="Potassium Channel Kv1.1, Chain A"/>
    <property type="match status" value="1"/>
</dbReference>
<name>A0ABD2X664_9HYME</name>
<dbReference type="SMART" id="SM00225">
    <property type="entry name" value="BTB"/>
    <property type="match status" value="1"/>
</dbReference>
<dbReference type="Gene3D" id="6.10.250.3030">
    <property type="match status" value="1"/>
</dbReference>
<proteinExistence type="predicted"/>
<dbReference type="AlphaFoldDB" id="A0ABD2X664"/>
<sequence length="331" mass="37556">MSSVNKATGYTLIDREDYDFTWIIENVQFLPFKQGELLVSPIFSTKCDIKFYFRLIDELYRGLDSSTLVRNLYLHYKNAANEFKCDYDASVTVDRRKVIPICGSAIIEVNKDIAVMLVNGYHQSIIHSSLETVTVQCELRLSRGNVTSFLDSGSIVSDTKATIPKLKFDWIFLDKSLSDVELKSASEKGIPAHRVVLAAASPVFKAMFSHDMLENKTQSVNITDVDYDVAVEMLRFIYTGSVENDEIPLIIELLAAADKYQLEELQNKCEEILSRNLSTKNVVDILKAADKCSMKNLKKNAIEFMKLHIHRSPDSDDVGDMLLSMERFFSK</sequence>
<dbReference type="PANTHER" id="PTHR24413">
    <property type="entry name" value="SPECKLE-TYPE POZ PROTEIN"/>
    <property type="match status" value="1"/>
</dbReference>
<dbReference type="InterPro" id="IPR000210">
    <property type="entry name" value="BTB/POZ_dom"/>
</dbReference>
<reference evidence="2 3" key="1">
    <citation type="journal article" date="2024" name="bioRxiv">
        <title>A reference genome for Trichogramma kaykai: A tiny desert-dwelling parasitoid wasp with competing sex-ratio distorters.</title>
        <authorList>
            <person name="Culotta J."/>
            <person name="Lindsey A.R."/>
        </authorList>
    </citation>
    <scope>NUCLEOTIDE SEQUENCE [LARGE SCALE GENOMIC DNA]</scope>
    <source>
        <strain evidence="2 3">KSX58</strain>
    </source>
</reference>
<accession>A0ABD2X664</accession>
<dbReference type="Pfam" id="PF00651">
    <property type="entry name" value="BTB"/>
    <property type="match status" value="1"/>
</dbReference>
<organism evidence="2 3">
    <name type="scientific">Trichogramma kaykai</name>
    <dbReference type="NCBI Taxonomy" id="54128"/>
    <lineage>
        <taxon>Eukaryota</taxon>
        <taxon>Metazoa</taxon>
        <taxon>Ecdysozoa</taxon>
        <taxon>Arthropoda</taxon>
        <taxon>Hexapoda</taxon>
        <taxon>Insecta</taxon>
        <taxon>Pterygota</taxon>
        <taxon>Neoptera</taxon>
        <taxon>Endopterygota</taxon>
        <taxon>Hymenoptera</taxon>
        <taxon>Apocrita</taxon>
        <taxon>Proctotrupomorpha</taxon>
        <taxon>Chalcidoidea</taxon>
        <taxon>Trichogrammatidae</taxon>
        <taxon>Trichogramma</taxon>
    </lineage>
</organism>
<dbReference type="PROSITE" id="PS50097">
    <property type="entry name" value="BTB"/>
    <property type="match status" value="1"/>
</dbReference>
<feature type="domain" description="BTB" evidence="1">
    <location>
        <begin position="178"/>
        <end position="246"/>
    </location>
</feature>
<dbReference type="FunFam" id="3.30.710.10:FF:000159">
    <property type="entry name" value="Speckle-type POZ protein B"/>
    <property type="match status" value="1"/>
</dbReference>
<evidence type="ECO:0000313" key="2">
    <source>
        <dbReference type="EMBL" id="KAL3400241.1"/>
    </source>
</evidence>
<evidence type="ECO:0000313" key="3">
    <source>
        <dbReference type="Proteomes" id="UP001627154"/>
    </source>
</evidence>
<gene>
    <name evidence="2" type="ORF">TKK_006129</name>
</gene>
<keyword evidence="3" id="KW-1185">Reference proteome</keyword>
<dbReference type="Proteomes" id="UP001627154">
    <property type="component" value="Unassembled WGS sequence"/>
</dbReference>
<dbReference type="EMBL" id="JBJJXI010000051">
    <property type="protein sequence ID" value="KAL3400241.1"/>
    <property type="molecule type" value="Genomic_DNA"/>
</dbReference>
<evidence type="ECO:0000259" key="1">
    <source>
        <dbReference type="PROSITE" id="PS50097"/>
    </source>
</evidence>
<dbReference type="InterPro" id="IPR011333">
    <property type="entry name" value="SKP1/BTB/POZ_sf"/>
</dbReference>
<protein>
    <recommendedName>
        <fullName evidence="1">BTB domain-containing protein</fullName>
    </recommendedName>
</protein>
<comment type="caution">
    <text evidence="2">The sequence shown here is derived from an EMBL/GenBank/DDBJ whole genome shotgun (WGS) entry which is preliminary data.</text>
</comment>
<dbReference type="SUPFAM" id="SSF54695">
    <property type="entry name" value="POZ domain"/>
    <property type="match status" value="1"/>
</dbReference>